<evidence type="ECO:0000259" key="2">
    <source>
        <dbReference type="Pfam" id="PF20766"/>
    </source>
</evidence>
<dbReference type="InterPro" id="IPR049288">
    <property type="entry name" value="DUF447_C"/>
</dbReference>
<evidence type="ECO:0008006" key="4">
    <source>
        <dbReference type="Google" id="ProtNLM"/>
    </source>
</evidence>
<sequence length="187" mass="20860">MPMIREVIVTTIDPAGEAHLAPLGLIEAGDGWIIAPFRPSTTLDNLARVPFAVANYIDDARVFAGLVTGRRDWPLVPARQSPAPRLACALAHAELAVARIEKHAERPRFHCEVLHREQHAPFEGFNRARNAVLEGAILISRLHMLPREKIDQEIAYLSIAIEKTAGAAEREAWSWLMQKRDAFYASK</sequence>
<feature type="domain" description="DUF447" evidence="2">
    <location>
        <begin position="126"/>
        <end position="178"/>
    </location>
</feature>
<organism evidence="3">
    <name type="scientific">Methylocapsa acidiphila</name>
    <dbReference type="NCBI Taxonomy" id="133552"/>
    <lineage>
        <taxon>Bacteria</taxon>
        <taxon>Pseudomonadati</taxon>
        <taxon>Pseudomonadota</taxon>
        <taxon>Alphaproteobacteria</taxon>
        <taxon>Hyphomicrobiales</taxon>
        <taxon>Beijerinckiaceae</taxon>
        <taxon>Methylocapsa</taxon>
    </lineage>
</organism>
<proteinExistence type="predicted"/>
<dbReference type="Gene3D" id="1.20.58.290">
    <property type="entry name" value="Hypothetical membrane protein ta0354_69_121"/>
    <property type="match status" value="1"/>
</dbReference>
<dbReference type="Pfam" id="PF04289">
    <property type="entry name" value="DUF447_N"/>
    <property type="match status" value="1"/>
</dbReference>
<feature type="domain" description="DUF447" evidence="1">
    <location>
        <begin position="5"/>
        <end position="119"/>
    </location>
</feature>
<evidence type="ECO:0000313" key="3">
    <source>
        <dbReference type="EMBL" id="CAJ01580.2"/>
    </source>
</evidence>
<dbReference type="AlphaFoldDB" id="Q2VNQ2"/>
<protein>
    <recommendedName>
        <fullName evidence="4">Tetrahydromethanopterin synthesis protein</fullName>
    </recommendedName>
</protein>
<dbReference type="SUPFAM" id="SSF50475">
    <property type="entry name" value="FMN-binding split barrel"/>
    <property type="match status" value="1"/>
</dbReference>
<dbReference type="Pfam" id="PF20766">
    <property type="entry name" value="DUF447_C"/>
    <property type="match status" value="1"/>
</dbReference>
<dbReference type="Gene3D" id="2.30.110.10">
    <property type="entry name" value="Electron Transport, Fmn-binding Protein, Chain A"/>
    <property type="match status" value="1"/>
</dbReference>
<dbReference type="EMBL" id="CT005238">
    <property type="protein sequence ID" value="CAJ01580.2"/>
    <property type="molecule type" value="Genomic_DNA"/>
</dbReference>
<dbReference type="InterPro" id="IPR007386">
    <property type="entry name" value="DUF447_N"/>
</dbReference>
<accession>Q2VNQ2</accession>
<gene>
    <name evidence="3" type="ORF">orf2</name>
</gene>
<dbReference type="InterPro" id="IPR012349">
    <property type="entry name" value="Split_barrel_FMN-bd"/>
</dbReference>
<evidence type="ECO:0000259" key="1">
    <source>
        <dbReference type="Pfam" id="PF04289"/>
    </source>
</evidence>
<name>Q2VNQ2_METAI</name>
<reference evidence="3" key="1">
    <citation type="submission" date="2005-06" db="EMBL/GenBank/DDBJ databases">
        <title>First Genome Data from Uncultured Upland Soil Cluster a Methanotrophs Provide Further Evidence for a Close Phylogenetic Relationship to Methylocapsa acidiphila B2 and High-Affinity Methanotrophy Based on pMMO.</title>
        <authorList>
            <person name="Ricke P."/>
            <person name="Kube M."/>
            <person name="Nakagawa S."/>
            <person name="Erkel C."/>
            <person name="Reinhardt R."/>
            <person name="Liesack W."/>
        </authorList>
    </citation>
    <scope>NUCLEOTIDE SEQUENCE</scope>
</reference>